<dbReference type="PROSITE" id="PS01176">
    <property type="entry name" value="IF2"/>
    <property type="match status" value="1"/>
</dbReference>
<dbReference type="EMBL" id="GL883128">
    <property type="protein sequence ID" value="EGG02812.1"/>
    <property type="molecule type" value="Genomic_DNA"/>
</dbReference>
<dbReference type="Pfam" id="PF00009">
    <property type="entry name" value="GTP_EFTU"/>
    <property type="match status" value="1"/>
</dbReference>
<accession>F4RXY3</accession>
<dbReference type="PRINTS" id="PR00315">
    <property type="entry name" value="ELONGATNFCT"/>
</dbReference>
<dbReference type="SUPFAM" id="SSF50447">
    <property type="entry name" value="Translation proteins"/>
    <property type="match status" value="2"/>
</dbReference>
<keyword evidence="8" id="KW-0342">GTP-binding</keyword>
<evidence type="ECO:0000256" key="1">
    <source>
        <dbReference type="ARBA" id="ARBA00004173"/>
    </source>
</evidence>
<dbReference type="NCBIfam" id="TIGR00231">
    <property type="entry name" value="small_GTP"/>
    <property type="match status" value="1"/>
</dbReference>
<dbReference type="Gene3D" id="3.40.50.300">
    <property type="entry name" value="P-loop containing nucleotide triphosphate hydrolases"/>
    <property type="match status" value="1"/>
</dbReference>
<dbReference type="FunFam" id="3.40.50.300:FF:000019">
    <property type="entry name" value="Translation initiation factor IF-2"/>
    <property type="match status" value="1"/>
</dbReference>
<keyword evidence="7" id="KW-0496">Mitochondrion</keyword>
<evidence type="ECO:0000259" key="11">
    <source>
        <dbReference type="PROSITE" id="PS51722"/>
    </source>
</evidence>
<comment type="subcellular location">
    <subcellularLocation>
        <location evidence="1">Mitochondrion</location>
    </subcellularLocation>
</comment>
<sequence>MQSAGLTDIRPDRILTSDDSAYLALESGYEPIINDSLAFDIYPDPPSKDPSRLSLRPPIVCIMGHVDHGKTTLLDSLRSSSIADQEAGGITQHIGAFEVSVTDLMDDSSPKTITFLDTPGHAAFSAMRSRGALTTDVAIIVVAADDGVKPQTLEVIELVKQTDIGIIVAITKCDKPSIDLHRTKSMIYEAGIEIEDLGGEIPCVEVSALNKKGLDQLAETIIAVAEVRELRIESEGVRFEGRVIESDVSRERGNVATIIGLRGTLKIGTDLIAGTSYGRARQLISVSGEPIEFLKPGQPALVTGWKQLPEAGSLVLGVETEDQAKRAYENRIRREESRKLIEEIEVVNEKRANAKEIFENKKSELIGLDRRARWAHLREREKLEMVAEAKAKGEEETELEHELRIITKADFTGTVEALKTALGGLGNETVRVKIVSSGVGNVTESDVGMAVASKGMIIGFNVGVDRAAFVPMGTHKIECKTETVIYRLVEHVTNKLIDMLPKRFEERVVGEATIAEIFEITIKGRITKKVAGCKVMNGEIKKKDGIRIMRGMEIIWEGNLEQLKHGKKEEKSISKGKECGIEFGNGFNEFMIGDKVLGVEKFEVTRSLSDGL</sequence>
<dbReference type="FunCoup" id="F4RXY3">
    <property type="interactions" value="427"/>
</dbReference>
<evidence type="ECO:0000256" key="7">
    <source>
        <dbReference type="ARBA" id="ARBA00023128"/>
    </source>
</evidence>
<dbReference type="AlphaFoldDB" id="F4RXY3"/>
<dbReference type="Gene3D" id="3.40.50.10050">
    <property type="entry name" value="Translation initiation factor IF- 2, domain 3"/>
    <property type="match status" value="1"/>
</dbReference>
<dbReference type="GO" id="GO:0003924">
    <property type="term" value="F:GTPase activity"/>
    <property type="evidence" value="ECO:0007669"/>
    <property type="project" value="InterPro"/>
</dbReference>
<keyword evidence="5" id="KW-0648">Protein biosynthesis</keyword>
<dbReference type="CDD" id="cd01887">
    <property type="entry name" value="IF2_eIF5B"/>
    <property type="match status" value="1"/>
</dbReference>
<dbReference type="InterPro" id="IPR009000">
    <property type="entry name" value="Transl_B-barrel_sf"/>
</dbReference>
<evidence type="ECO:0000256" key="3">
    <source>
        <dbReference type="ARBA" id="ARBA00022540"/>
    </source>
</evidence>
<feature type="domain" description="Tr-type G" evidence="11">
    <location>
        <begin position="55"/>
        <end position="231"/>
    </location>
</feature>
<dbReference type="RefSeq" id="XP_007413925.1">
    <property type="nucleotide sequence ID" value="XM_007413863.1"/>
</dbReference>
<dbReference type="PANTHER" id="PTHR43381:SF20">
    <property type="entry name" value="TRANSLATION INITIATION FACTOR IF-2, MITOCHONDRIAL"/>
    <property type="match status" value="1"/>
</dbReference>
<keyword evidence="13" id="KW-1185">Reference proteome</keyword>
<evidence type="ECO:0000256" key="10">
    <source>
        <dbReference type="SAM" id="Coils"/>
    </source>
</evidence>
<dbReference type="CDD" id="cd03692">
    <property type="entry name" value="mtIF2_IVc"/>
    <property type="match status" value="1"/>
</dbReference>
<keyword evidence="3" id="KW-0396">Initiation factor</keyword>
<evidence type="ECO:0000256" key="9">
    <source>
        <dbReference type="ARBA" id="ARBA00044200"/>
    </source>
</evidence>
<evidence type="ECO:0000256" key="4">
    <source>
        <dbReference type="ARBA" id="ARBA00022741"/>
    </source>
</evidence>
<dbReference type="STRING" id="747676.F4RXY3"/>
<dbReference type="FunFam" id="2.40.30.10:FF:000008">
    <property type="entry name" value="Translation initiation factor IF-2"/>
    <property type="match status" value="1"/>
</dbReference>
<dbReference type="InterPro" id="IPR000795">
    <property type="entry name" value="T_Tr_GTP-bd_dom"/>
</dbReference>
<dbReference type="SUPFAM" id="SSF52156">
    <property type="entry name" value="Initiation factor IF2/eIF5b, domain 3"/>
    <property type="match status" value="1"/>
</dbReference>
<keyword evidence="4" id="KW-0547">Nucleotide-binding</keyword>
<dbReference type="InterPro" id="IPR023115">
    <property type="entry name" value="TIF_IF2_dom3"/>
</dbReference>
<dbReference type="InterPro" id="IPR036925">
    <property type="entry name" value="TIF_IF2_dom3_sf"/>
</dbReference>
<dbReference type="Pfam" id="PF22042">
    <property type="entry name" value="EF-G_D2"/>
    <property type="match status" value="1"/>
</dbReference>
<evidence type="ECO:0000256" key="5">
    <source>
        <dbReference type="ARBA" id="ARBA00022917"/>
    </source>
</evidence>
<evidence type="ECO:0000256" key="8">
    <source>
        <dbReference type="ARBA" id="ARBA00023134"/>
    </source>
</evidence>
<evidence type="ECO:0000256" key="6">
    <source>
        <dbReference type="ARBA" id="ARBA00022946"/>
    </source>
</evidence>
<dbReference type="FunFam" id="3.40.50.10050:FF:000001">
    <property type="entry name" value="Translation initiation factor IF-2"/>
    <property type="match status" value="1"/>
</dbReference>
<dbReference type="VEuPathDB" id="FungiDB:MELLADRAFT_38379"/>
<gene>
    <name evidence="12" type="ORF">MELLADRAFT_38379</name>
</gene>
<feature type="coiled-coil region" evidence="10">
    <location>
        <begin position="318"/>
        <end position="364"/>
    </location>
</feature>
<organism evidence="13">
    <name type="scientific">Melampsora larici-populina (strain 98AG31 / pathotype 3-4-7)</name>
    <name type="common">Poplar leaf rust fungus</name>
    <dbReference type="NCBI Taxonomy" id="747676"/>
    <lineage>
        <taxon>Eukaryota</taxon>
        <taxon>Fungi</taxon>
        <taxon>Dikarya</taxon>
        <taxon>Basidiomycota</taxon>
        <taxon>Pucciniomycotina</taxon>
        <taxon>Pucciniomycetes</taxon>
        <taxon>Pucciniales</taxon>
        <taxon>Melampsoraceae</taxon>
        <taxon>Melampsora</taxon>
    </lineage>
</organism>
<dbReference type="eggNOG" id="KOG1145">
    <property type="taxonomic scope" value="Eukaryota"/>
</dbReference>
<dbReference type="InterPro" id="IPR015760">
    <property type="entry name" value="TIF_IF2"/>
</dbReference>
<dbReference type="GeneID" id="18927709"/>
<dbReference type="InParanoid" id="F4RXY3"/>
<dbReference type="KEGG" id="mlr:MELLADRAFT_38379"/>
<reference evidence="13" key="1">
    <citation type="journal article" date="2011" name="Proc. Natl. Acad. Sci. U.S.A.">
        <title>Obligate biotrophy features unraveled by the genomic analysis of rust fungi.</title>
        <authorList>
            <person name="Duplessis S."/>
            <person name="Cuomo C.A."/>
            <person name="Lin Y.-C."/>
            <person name="Aerts A."/>
            <person name="Tisserant E."/>
            <person name="Veneault-Fourrey C."/>
            <person name="Joly D.L."/>
            <person name="Hacquard S."/>
            <person name="Amselem J."/>
            <person name="Cantarel B.L."/>
            <person name="Chiu R."/>
            <person name="Coutinho P.M."/>
            <person name="Feau N."/>
            <person name="Field M."/>
            <person name="Frey P."/>
            <person name="Gelhaye E."/>
            <person name="Goldberg J."/>
            <person name="Grabherr M.G."/>
            <person name="Kodira C.D."/>
            <person name="Kohler A."/>
            <person name="Kuees U."/>
            <person name="Lindquist E.A."/>
            <person name="Lucas S.M."/>
            <person name="Mago R."/>
            <person name="Mauceli E."/>
            <person name="Morin E."/>
            <person name="Murat C."/>
            <person name="Pangilinan J.L."/>
            <person name="Park R."/>
            <person name="Pearson M."/>
            <person name="Quesneville H."/>
            <person name="Rouhier N."/>
            <person name="Sakthikumar S."/>
            <person name="Salamov A.A."/>
            <person name="Schmutz J."/>
            <person name="Selles B."/>
            <person name="Shapiro H."/>
            <person name="Tanguay P."/>
            <person name="Tuskan G.A."/>
            <person name="Henrissat B."/>
            <person name="Van de Peer Y."/>
            <person name="Rouze P."/>
            <person name="Ellis J.G."/>
            <person name="Dodds P.N."/>
            <person name="Schein J.E."/>
            <person name="Zhong S."/>
            <person name="Hamelin R.C."/>
            <person name="Grigoriev I.V."/>
            <person name="Szabo L.J."/>
            <person name="Martin F."/>
        </authorList>
    </citation>
    <scope>NUCLEOTIDE SEQUENCE [LARGE SCALE GENOMIC DNA]</scope>
    <source>
        <strain evidence="13">98AG31 / pathotype 3-4-7</strain>
    </source>
</reference>
<dbReference type="InterPro" id="IPR053905">
    <property type="entry name" value="EF-G-like_DII"/>
</dbReference>
<keyword evidence="6" id="KW-0809">Transit peptide</keyword>
<dbReference type="Gene3D" id="2.40.30.10">
    <property type="entry name" value="Translation factors"/>
    <property type="match status" value="2"/>
</dbReference>
<evidence type="ECO:0000313" key="12">
    <source>
        <dbReference type="EMBL" id="EGG02812.1"/>
    </source>
</evidence>
<dbReference type="Proteomes" id="UP000001072">
    <property type="component" value="Unassembled WGS sequence"/>
</dbReference>
<dbReference type="OrthoDB" id="361630at2759"/>
<dbReference type="SUPFAM" id="SSF52540">
    <property type="entry name" value="P-loop containing nucleoside triphosphate hydrolases"/>
    <property type="match status" value="1"/>
</dbReference>
<dbReference type="HOGENOM" id="CLU_006301_5_2_1"/>
<proteinExistence type="inferred from homology"/>
<evidence type="ECO:0000256" key="2">
    <source>
        <dbReference type="ARBA" id="ARBA00007733"/>
    </source>
</evidence>
<name>F4RXY3_MELLP</name>
<dbReference type="Pfam" id="PF11987">
    <property type="entry name" value="IF-2"/>
    <property type="match status" value="1"/>
</dbReference>
<dbReference type="PROSITE" id="PS51722">
    <property type="entry name" value="G_TR_2"/>
    <property type="match status" value="1"/>
</dbReference>
<dbReference type="InterPro" id="IPR005225">
    <property type="entry name" value="Small_GTP-bd"/>
</dbReference>
<protein>
    <recommendedName>
        <fullName evidence="9">Translation initiation factor IF-2, mitochondrial</fullName>
    </recommendedName>
</protein>
<dbReference type="PANTHER" id="PTHR43381">
    <property type="entry name" value="TRANSLATION INITIATION FACTOR IF-2-RELATED"/>
    <property type="match status" value="1"/>
</dbReference>
<dbReference type="GO" id="GO:0005739">
    <property type="term" value="C:mitochondrion"/>
    <property type="evidence" value="ECO:0007669"/>
    <property type="project" value="UniProtKB-SubCell"/>
</dbReference>
<dbReference type="GO" id="GO:0003743">
    <property type="term" value="F:translation initiation factor activity"/>
    <property type="evidence" value="ECO:0007669"/>
    <property type="project" value="UniProtKB-KW"/>
</dbReference>
<dbReference type="InterPro" id="IPR027417">
    <property type="entry name" value="P-loop_NTPase"/>
</dbReference>
<comment type="similarity">
    <text evidence="2">Belongs to the TRAFAC class translation factor GTPase superfamily. Classic translation factor GTPase family. IF-2 subfamily.</text>
</comment>
<dbReference type="GO" id="GO:0005525">
    <property type="term" value="F:GTP binding"/>
    <property type="evidence" value="ECO:0007669"/>
    <property type="project" value="UniProtKB-KW"/>
</dbReference>
<keyword evidence="10" id="KW-0175">Coiled coil</keyword>
<evidence type="ECO:0000313" key="13">
    <source>
        <dbReference type="Proteomes" id="UP000001072"/>
    </source>
</evidence>
<dbReference type="InterPro" id="IPR000178">
    <property type="entry name" value="TF_IF2_bacterial-like"/>
</dbReference>